<evidence type="ECO:0000313" key="5">
    <source>
        <dbReference type="Proteomes" id="UP000186922"/>
    </source>
</evidence>
<dbReference type="GO" id="GO:0005694">
    <property type="term" value="C:chromosome"/>
    <property type="evidence" value="ECO:0007669"/>
    <property type="project" value="UniProtKB-ARBA"/>
</dbReference>
<dbReference type="GO" id="GO:0044818">
    <property type="term" value="P:mitotic G2/M transition checkpoint"/>
    <property type="evidence" value="ECO:0007669"/>
    <property type="project" value="TreeGrafter"/>
</dbReference>
<name>A0A1D1VJD0_RAMVA</name>
<dbReference type="PANTHER" id="PTHR13356">
    <property type="entry name" value="OB FOLD NUCLEIC ACID BINDING PROTEIN-RELATED"/>
    <property type="match status" value="1"/>
</dbReference>
<dbReference type="Pfam" id="PF01336">
    <property type="entry name" value="tRNA_anti-codon"/>
    <property type="match status" value="1"/>
</dbReference>
<dbReference type="FunFam" id="2.40.50.140:FF:000072">
    <property type="entry name" value="SOSS complex subunit B2"/>
    <property type="match status" value="1"/>
</dbReference>
<dbReference type="AlphaFoldDB" id="A0A1D1VJD0"/>
<proteinExistence type="predicted"/>
<sequence length="178" mass="19412">MSEIILTALKDFKPSSKNINFITMVLEPIGVLHQTREGEQVRTFKVADKTGSINLCIFGEMGGYLKPGDIIRVRGYASLFKGSLTAYVGKTGEIRRVGEFCLPISEVPNMSEMNLFPPLPVHVQGQGPERAAPPNGGNFHQQHSANLMLAAAVEPRVAHFPQPDQGGLPSQINKFGTR</sequence>
<dbReference type="InterPro" id="IPR051231">
    <property type="entry name" value="SOSS-B"/>
</dbReference>
<dbReference type="GO" id="GO:0070876">
    <property type="term" value="C:SOSS complex"/>
    <property type="evidence" value="ECO:0007669"/>
    <property type="project" value="TreeGrafter"/>
</dbReference>
<evidence type="ECO:0000256" key="1">
    <source>
        <dbReference type="ARBA" id="ARBA00023125"/>
    </source>
</evidence>
<dbReference type="InterPro" id="IPR012340">
    <property type="entry name" value="NA-bd_OB-fold"/>
</dbReference>
<dbReference type="OrthoDB" id="295715at2759"/>
<organism evidence="4 5">
    <name type="scientific">Ramazzottius varieornatus</name>
    <name type="common">Water bear</name>
    <name type="synonym">Tardigrade</name>
    <dbReference type="NCBI Taxonomy" id="947166"/>
    <lineage>
        <taxon>Eukaryota</taxon>
        <taxon>Metazoa</taxon>
        <taxon>Ecdysozoa</taxon>
        <taxon>Tardigrada</taxon>
        <taxon>Eutardigrada</taxon>
        <taxon>Parachela</taxon>
        <taxon>Hypsibioidea</taxon>
        <taxon>Ramazzottiidae</taxon>
        <taxon>Ramazzottius</taxon>
    </lineage>
</organism>
<feature type="domain" description="OB" evidence="3">
    <location>
        <begin position="30"/>
        <end position="88"/>
    </location>
</feature>
<dbReference type="GO" id="GO:0000724">
    <property type="term" value="P:double-strand break repair via homologous recombination"/>
    <property type="evidence" value="ECO:0007669"/>
    <property type="project" value="TreeGrafter"/>
</dbReference>
<reference evidence="4 5" key="1">
    <citation type="journal article" date="2016" name="Nat. Commun.">
        <title>Extremotolerant tardigrade genome and improved radiotolerance of human cultured cells by tardigrade-unique protein.</title>
        <authorList>
            <person name="Hashimoto T."/>
            <person name="Horikawa D.D."/>
            <person name="Saito Y."/>
            <person name="Kuwahara H."/>
            <person name="Kozuka-Hata H."/>
            <person name="Shin-I T."/>
            <person name="Minakuchi Y."/>
            <person name="Ohishi K."/>
            <person name="Motoyama A."/>
            <person name="Aizu T."/>
            <person name="Enomoto A."/>
            <person name="Kondo K."/>
            <person name="Tanaka S."/>
            <person name="Hara Y."/>
            <person name="Koshikawa S."/>
            <person name="Sagara H."/>
            <person name="Miura T."/>
            <person name="Yokobori S."/>
            <person name="Miyagawa K."/>
            <person name="Suzuki Y."/>
            <person name="Kubo T."/>
            <person name="Oyama M."/>
            <person name="Kohara Y."/>
            <person name="Fujiyama A."/>
            <person name="Arakawa K."/>
            <person name="Katayama T."/>
            <person name="Toyoda A."/>
            <person name="Kunieda T."/>
        </authorList>
    </citation>
    <scope>NUCLEOTIDE SEQUENCE [LARGE SCALE GENOMIC DNA]</scope>
    <source>
        <strain evidence="4 5">YOKOZUNA-1</strain>
    </source>
</reference>
<dbReference type="Proteomes" id="UP000186922">
    <property type="component" value="Unassembled WGS sequence"/>
</dbReference>
<comment type="caution">
    <text evidence="4">The sequence shown here is derived from an EMBL/GenBank/DDBJ whole genome shotgun (WGS) entry which is preliminary data.</text>
</comment>
<evidence type="ECO:0000313" key="4">
    <source>
        <dbReference type="EMBL" id="GAU99023.1"/>
    </source>
</evidence>
<dbReference type="SUPFAM" id="SSF50249">
    <property type="entry name" value="Nucleic acid-binding proteins"/>
    <property type="match status" value="1"/>
</dbReference>
<dbReference type="Gene3D" id="2.40.50.140">
    <property type="entry name" value="Nucleic acid-binding proteins"/>
    <property type="match status" value="1"/>
</dbReference>
<dbReference type="CDD" id="cd04491">
    <property type="entry name" value="SoSSB_OBF"/>
    <property type="match status" value="1"/>
</dbReference>
<protein>
    <recommendedName>
        <fullName evidence="3">OB domain-containing protein</fullName>
    </recommendedName>
</protein>
<evidence type="ECO:0000256" key="2">
    <source>
        <dbReference type="SAM" id="MobiDB-lite"/>
    </source>
</evidence>
<dbReference type="PANTHER" id="PTHR13356:SF0">
    <property type="entry name" value="SOSS COMPLEX SUBUNIT B HOMOLOG"/>
    <property type="match status" value="1"/>
</dbReference>
<dbReference type="GO" id="GO:0003677">
    <property type="term" value="F:DNA binding"/>
    <property type="evidence" value="ECO:0007669"/>
    <property type="project" value="UniProtKB-KW"/>
</dbReference>
<evidence type="ECO:0000259" key="3">
    <source>
        <dbReference type="Pfam" id="PF01336"/>
    </source>
</evidence>
<keyword evidence="1" id="KW-0238">DNA-binding</keyword>
<feature type="region of interest" description="Disordered" evidence="2">
    <location>
        <begin position="159"/>
        <end position="178"/>
    </location>
</feature>
<dbReference type="EMBL" id="BDGG01000005">
    <property type="protein sequence ID" value="GAU99023.1"/>
    <property type="molecule type" value="Genomic_DNA"/>
</dbReference>
<dbReference type="STRING" id="947166.A0A1D1VJD0"/>
<accession>A0A1D1VJD0</accession>
<gene>
    <name evidence="4" type="primary">RvY_10084-1</name>
    <name evidence="4" type="synonym">RvY_10084.1</name>
    <name evidence="4" type="ORF">RvY_10084</name>
</gene>
<feature type="compositionally biased region" description="Polar residues" evidence="2">
    <location>
        <begin position="168"/>
        <end position="178"/>
    </location>
</feature>
<dbReference type="InterPro" id="IPR004365">
    <property type="entry name" value="NA-bd_OB_tRNA"/>
</dbReference>
<dbReference type="GO" id="GO:0010212">
    <property type="term" value="P:response to ionizing radiation"/>
    <property type="evidence" value="ECO:0007669"/>
    <property type="project" value="TreeGrafter"/>
</dbReference>
<keyword evidence="5" id="KW-1185">Reference proteome</keyword>